<dbReference type="SUPFAM" id="SSF51735">
    <property type="entry name" value="NAD(P)-binding Rossmann-fold domains"/>
    <property type="match status" value="1"/>
</dbReference>
<keyword evidence="2" id="KW-0521">NADP</keyword>
<evidence type="ECO:0000256" key="1">
    <source>
        <dbReference type="ARBA" id="ARBA00006484"/>
    </source>
</evidence>
<name>A0A2K1QHQ0_9PEZI</name>
<dbReference type="AlphaFoldDB" id="A0A2K1QHQ0"/>
<protein>
    <submittedName>
        <fullName evidence="4">3-oxoacyl</fullName>
    </submittedName>
</protein>
<dbReference type="InterPro" id="IPR002347">
    <property type="entry name" value="SDR_fam"/>
</dbReference>
<dbReference type="PRINTS" id="PR00080">
    <property type="entry name" value="SDRFAMILY"/>
</dbReference>
<evidence type="ECO:0000313" key="5">
    <source>
        <dbReference type="Proteomes" id="UP000243797"/>
    </source>
</evidence>
<gene>
    <name evidence="4" type="ORF">CAC42_1718</name>
</gene>
<dbReference type="Pfam" id="PF00106">
    <property type="entry name" value="adh_short"/>
    <property type="match status" value="1"/>
</dbReference>
<keyword evidence="5" id="KW-1185">Reference proteome</keyword>
<organism evidence="4 5">
    <name type="scientific">Sphaceloma murrayae</name>
    <dbReference type="NCBI Taxonomy" id="2082308"/>
    <lineage>
        <taxon>Eukaryota</taxon>
        <taxon>Fungi</taxon>
        <taxon>Dikarya</taxon>
        <taxon>Ascomycota</taxon>
        <taxon>Pezizomycotina</taxon>
        <taxon>Dothideomycetes</taxon>
        <taxon>Dothideomycetidae</taxon>
        <taxon>Myriangiales</taxon>
        <taxon>Elsinoaceae</taxon>
        <taxon>Sphaceloma</taxon>
    </lineage>
</organism>
<sequence>MPGAPNEFPGVALVTGAGGTGIGNAVAKGLARSGCTRIAITDINKDTLEVTKNDILATNPSAEVLALAGDIANEGFVDALTVDVAGKFSRIDYAINCAGILGKELGRAADMSSADFDVMNSINYRGAWLCCKAQIKSMLQQDAHSEHSKQRGAIVNIASQLGIVARPGAAAYCAGKAAVINMTRAFAIDYSADDIRVNCVCPGVIATPMTTSTTEMYESLKPAIDIAPMRRMGVYQTGVAR</sequence>
<dbReference type="Gene3D" id="3.40.50.720">
    <property type="entry name" value="NAD(P)-binding Rossmann-like Domain"/>
    <property type="match status" value="1"/>
</dbReference>
<dbReference type="PROSITE" id="PS00061">
    <property type="entry name" value="ADH_SHORT"/>
    <property type="match status" value="1"/>
</dbReference>
<dbReference type="InParanoid" id="A0A2K1QHQ0"/>
<dbReference type="CDD" id="cd05233">
    <property type="entry name" value="SDR_c"/>
    <property type="match status" value="1"/>
</dbReference>
<proteinExistence type="inferred from homology"/>
<dbReference type="GO" id="GO:0016616">
    <property type="term" value="F:oxidoreductase activity, acting on the CH-OH group of donors, NAD or NADP as acceptor"/>
    <property type="evidence" value="ECO:0007669"/>
    <property type="project" value="TreeGrafter"/>
</dbReference>
<comment type="similarity">
    <text evidence="1 3">Belongs to the short-chain dehydrogenases/reductases (SDR) family.</text>
</comment>
<comment type="caution">
    <text evidence="4">The sequence shown here is derived from an EMBL/GenBank/DDBJ whole genome shotgun (WGS) entry which is preliminary data.</text>
</comment>
<dbReference type="STRING" id="2082308.A0A2K1QHQ0"/>
<dbReference type="EMBL" id="NKHZ01000082">
    <property type="protein sequence ID" value="PNS14696.1"/>
    <property type="molecule type" value="Genomic_DNA"/>
</dbReference>
<accession>A0A2K1QHQ0</accession>
<evidence type="ECO:0000256" key="3">
    <source>
        <dbReference type="RuleBase" id="RU000363"/>
    </source>
</evidence>
<dbReference type="InterPro" id="IPR020904">
    <property type="entry name" value="Sc_DH/Rdtase_CS"/>
</dbReference>
<evidence type="ECO:0000256" key="2">
    <source>
        <dbReference type="ARBA" id="ARBA00022857"/>
    </source>
</evidence>
<evidence type="ECO:0000313" key="4">
    <source>
        <dbReference type="EMBL" id="PNS14696.1"/>
    </source>
</evidence>
<dbReference type="PANTHER" id="PTHR42760">
    <property type="entry name" value="SHORT-CHAIN DEHYDROGENASES/REDUCTASES FAMILY MEMBER"/>
    <property type="match status" value="1"/>
</dbReference>
<reference evidence="4 5" key="1">
    <citation type="submission" date="2017-06" db="EMBL/GenBank/DDBJ databases">
        <title>Draft genome sequence of a variant of Elsinoe murrayae.</title>
        <authorList>
            <person name="Cheng Q."/>
        </authorList>
    </citation>
    <scope>NUCLEOTIDE SEQUENCE [LARGE SCALE GENOMIC DNA]</scope>
    <source>
        <strain evidence="4 5">CQ-2017a</strain>
    </source>
</reference>
<dbReference type="PRINTS" id="PR00081">
    <property type="entry name" value="GDHRDH"/>
</dbReference>
<dbReference type="OrthoDB" id="5840532at2759"/>
<dbReference type="Proteomes" id="UP000243797">
    <property type="component" value="Unassembled WGS sequence"/>
</dbReference>
<dbReference type="InterPro" id="IPR036291">
    <property type="entry name" value="NAD(P)-bd_dom_sf"/>
</dbReference>